<feature type="compositionally biased region" description="Low complexity" evidence="2">
    <location>
        <begin position="1"/>
        <end position="12"/>
    </location>
</feature>
<sequence>MKSSPLSTSSPKPRQHKNREPSTSRFLSSSPTSTTPSLEYSGESHSPLRRKSSSPADGRRHKPTDDPNFTRHQLWPSSKNPGTLADHITEDRIIEQLDDKPTNTSSILFQKGIANIEKENDRPIVGGSGRFLGRRRFVPPGESPPSPSSITLSKKNGIFQGRFSLDENAKSLSSRRNSCPSRDTLDLECDCGETATPSRKGGVEVPSRYMSDANSRRVRRGTSDSNIGNLNGGDTDSSVLKRLGLKNGVKRANSLSVYKSSKSQWALSPGRSESPAMSVESMDKVLSFSSLKLPNSPTKVKGVEKFLNMGFDLFKSKKSGVTGSSSVGFGGNLEVVHQLRLLDNRLVQWRFANARAQAVNGNISHKAQSNLICAWVGLRKLQHSLLKKKIQLAREILEMKITFVLYSQMKLLEDWGGMERQHASAITAIKECLHSAVCRVPLLHGARVNMQSTSTALRHASDLTTSIMSMLTTFSSPVDKTARMLSELAMVVAQERQLLEEFHDLFQTISVSEVQERSMKSNLVQLEGWQRKYQLSEITS</sequence>
<protein>
    <recommendedName>
        <fullName evidence="5">QWRF motif-containing protein 3</fullName>
    </recommendedName>
</protein>
<dbReference type="GO" id="GO:0051225">
    <property type="term" value="P:spindle assembly"/>
    <property type="evidence" value="ECO:0007669"/>
    <property type="project" value="TreeGrafter"/>
</dbReference>
<evidence type="ECO:0000313" key="4">
    <source>
        <dbReference type="Proteomes" id="UP001359559"/>
    </source>
</evidence>
<dbReference type="Proteomes" id="UP001359559">
    <property type="component" value="Unassembled WGS sequence"/>
</dbReference>
<accession>A0AAN9IH81</accession>
<dbReference type="InterPro" id="IPR007573">
    <property type="entry name" value="QWRF"/>
</dbReference>
<dbReference type="Pfam" id="PF04484">
    <property type="entry name" value="QWRF"/>
    <property type="match status" value="1"/>
</dbReference>
<evidence type="ECO:0000256" key="2">
    <source>
        <dbReference type="SAM" id="MobiDB-lite"/>
    </source>
</evidence>
<reference evidence="3 4" key="1">
    <citation type="submission" date="2024-01" db="EMBL/GenBank/DDBJ databases">
        <title>The genomes of 5 underutilized Papilionoideae crops provide insights into root nodulation and disease resistance.</title>
        <authorList>
            <person name="Yuan L."/>
        </authorList>
    </citation>
    <scope>NUCLEOTIDE SEQUENCE [LARGE SCALE GENOMIC DNA]</scope>
    <source>
        <strain evidence="3">LY-2023</strain>
        <tissue evidence="3">Leaf</tissue>
    </source>
</reference>
<evidence type="ECO:0000256" key="1">
    <source>
        <dbReference type="ARBA" id="ARBA00010016"/>
    </source>
</evidence>
<dbReference type="EMBL" id="JAYKXN010000007">
    <property type="protein sequence ID" value="KAK7272351.1"/>
    <property type="molecule type" value="Genomic_DNA"/>
</dbReference>
<name>A0AAN9IH81_CLITE</name>
<evidence type="ECO:0000313" key="3">
    <source>
        <dbReference type="EMBL" id="KAK7272351.1"/>
    </source>
</evidence>
<feature type="region of interest" description="Disordered" evidence="2">
    <location>
        <begin position="1"/>
        <end position="84"/>
    </location>
</feature>
<keyword evidence="4" id="KW-1185">Reference proteome</keyword>
<proteinExistence type="inferred from homology"/>
<gene>
    <name evidence="3" type="ORF">RJT34_28880</name>
</gene>
<dbReference type="GO" id="GO:0005737">
    <property type="term" value="C:cytoplasm"/>
    <property type="evidence" value="ECO:0007669"/>
    <property type="project" value="TreeGrafter"/>
</dbReference>
<feature type="compositionally biased region" description="Low complexity" evidence="2">
    <location>
        <begin position="21"/>
        <end position="37"/>
    </location>
</feature>
<feature type="compositionally biased region" description="Polar residues" evidence="2">
    <location>
        <begin position="223"/>
        <end position="235"/>
    </location>
</feature>
<comment type="similarity">
    <text evidence="1">Belongs to the QWRF family.</text>
</comment>
<evidence type="ECO:0008006" key="5">
    <source>
        <dbReference type="Google" id="ProtNLM"/>
    </source>
</evidence>
<feature type="region of interest" description="Disordered" evidence="2">
    <location>
        <begin position="211"/>
        <end position="235"/>
    </location>
</feature>
<dbReference type="GO" id="GO:0008017">
    <property type="term" value="F:microtubule binding"/>
    <property type="evidence" value="ECO:0007669"/>
    <property type="project" value="TreeGrafter"/>
</dbReference>
<comment type="caution">
    <text evidence="3">The sequence shown here is derived from an EMBL/GenBank/DDBJ whole genome shotgun (WGS) entry which is preliminary data.</text>
</comment>
<dbReference type="PANTHER" id="PTHR31807:SF31">
    <property type="entry name" value="QWRF MOTIF PROTEIN (DUF566)-RELATED"/>
    <property type="match status" value="1"/>
</dbReference>
<dbReference type="PANTHER" id="PTHR31807">
    <property type="entry name" value="AUGMIN FAMILY MEMBER"/>
    <property type="match status" value="1"/>
</dbReference>
<organism evidence="3 4">
    <name type="scientific">Clitoria ternatea</name>
    <name type="common">Butterfly pea</name>
    <dbReference type="NCBI Taxonomy" id="43366"/>
    <lineage>
        <taxon>Eukaryota</taxon>
        <taxon>Viridiplantae</taxon>
        <taxon>Streptophyta</taxon>
        <taxon>Embryophyta</taxon>
        <taxon>Tracheophyta</taxon>
        <taxon>Spermatophyta</taxon>
        <taxon>Magnoliopsida</taxon>
        <taxon>eudicotyledons</taxon>
        <taxon>Gunneridae</taxon>
        <taxon>Pentapetalae</taxon>
        <taxon>rosids</taxon>
        <taxon>fabids</taxon>
        <taxon>Fabales</taxon>
        <taxon>Fabaceae</taxon>
        <taxon>Papilionoideae</taxon>
        <taxon>50 kb inversion clade</taxon>
        <taxon>NPAAA clade</taxon>
        <taxon>indigoferoid/millettioid clade</taxon>
        <taxon>Phaseoleae</taxon>
        <taxon>Clitoria</taxon>
    </lineage>
</organism>
<dbReference type="GO" id="GO:0005880">
    <property type="term" value="C:nuclear microtubule"/>
    <property type="evidence" value="ECO:0007669"/>
    <property type="project" value="TreeGrafter"/>
</dbReference>
<dbReference type="AlphaFoldDB" id="A0AAN9IH81"/>